<gene>
    <name evidence="2" type="ORF">LCGC14_1421250</name>
</gene>
<accession>A0A0F9MSZ9</accession>
<evidence type="ECO:0000313" key="2">
    <source>
        <dbReference type="EMBL" id="KKM72362.1"/>
    </source>
</evidence>
<name>A0A0F9MSZ9_9ZZZZ</name>
<sequence>MSDFGVTNTFSNGTTADGTEVNTNFDDVEDLFNGNADSYVQAPTMAPIGTVVAWLKTFITVDSGTTDTNTTDALEDSGADFVNDGVLTGMIVANTTDTPDSFAIANVVTANKITLLGDINGGSSTTDIFPDGTDAYSIYKTPELPEGWVECNGQTLSGAFADADSPYNGGTIPDLNASSGTERFLRGSISSGTTGGSEDHLHSTSLTSGNQSSG</sequence>
<dbReference type="AlphaFoldDB" id="A0A0F9MSZ9"/>
<feature type="region of interest" description="Disordered" evidence="1">
    <location>
        <begin position="1"/>
        <end position="22"/>
    </location>
</feature>
<evidence type="ECO:0000256" key="1">
    <source>
        <dbReference type="SAM" id="MobiDB-lite"/>
    </source>
</evidence>
<feature type="region of interest" description="Disordered" evidence="1">
    <location>
        <begin position="171"/>
        <end position="214"/>
    </location>
</feature>
<feature type="compositionally biased region" description="Polar residues" evidence="1">
    <location>
        <begin position="203"/>
        <end position="214"/>
    </location>
</feature>
<reference evidence="2" key="1">
    <citation type="journal article" date="2015" name="Nature">
        <title>Complex archaea that bridge the gap between prokaryotes and eukaryotes.</title>
        <authorList>
            <person name="Spang A."/>
            <person name="Saw J.H."/>
            <person name="Jorgensen S.L."/>
            <person name="Zaremba-Niedzwiedzka K."/>
            <person name="Martijn J."/>
            <person name="Lind A.E."/>
            <person name="van Eijk R."/>
            <person name="Schleper C."/>
            <person name="Guy L."/>
            <person name="Ettema T.J."/>
        </authorList>
    </citation>
    <scope>NUCLEOTIDE SEQUENCE</scope>
</reference>
<comment type="caution">
    <text evidence="2">The sequence shown here is derived from an EMBL/GenBank/DDBJ whole genome shotgun (WGS) entry which is preliminary data.</text>
</comment>
<evidence type="ECO:0008006" key="3">
    <source>
        <dbReference type="Google" id="ProtNLM"/>
    </source>
</evidence>
<feature type="non-terminal residue" evidence="2">
    <location>
        <position position="214"/>
    </location>
</feature>
<protein>
    <recommendedName>
        <fullName evidence="3">Phage tail collar domain-containing protein</fullName>
    </recommendedName>
</protein>
<organism evidence="2">
    <name type="scientific">marine sediment metagenome</name>
    <dbReference type="NCBI Taxonomy" id="412755"/>
    <lineage>
        <taxon>unclassified sequences</taxon>
        <taxon>metagenomes</taxon>
        <taxon>ecological metagenomes</taxon>
    </lineage>
</organism>
<proteinExistence type="predicted"/>
<dbReference type="EMBL" id="LAZR01009485">
    <property type="protein sequence ID" value="KKM72362.1"/>
    <property type="molecule type" value="Genomic_DNA"/>
</dbReference>